<proteinExistence type="predicted"/>
<evidence type="ECO:0000313" key="5">
    <source>
        <dbReference type="Proteomes" id="UP000050514"/>
    </source>
</evidence>
<keyword evidence="5" id="KW-1185">Reference proteome</keyword>
<dbReference type="CDD" id="cd06257">
    <property type="entry name" value="DnaJ"/>
    <property type="match status" value="1"/>
</dbReference>
<dbReference type="SUPFAM" id="SSF53300">
    <property type="entry name" value="vWA-like"/>
    <property type="match status" value="1"/>
</dbReference>
<dbReference type="InterPro" id="IPR002035">
    <property type="entry name" value="VWF_A"/>
</dbReference>
<dbReference type="InterPro" id="IPR036465">
    <property type="entry name" value="vWFA_dom_sf"/>
</dbReference>
<dbReference type="OrthoDB" id="140153at2"/>
<sequence>MKTTFYQVLELPFNASAEEIRTAYFEAARRFHPDVNPDPFAKQKFLQIQEAYEVLSNPKKRTAYDEQLPAELKELPAVNISITYGRSQIPLLEEPQLFYVLMELDTPKQPDPKDLPPIHVCLVVDRSNSMRGDRIDMVRQNIIYLARKLRTKDRLSIVAFSDRAEVILPPKELEDPAAVDGVISKLQVGGATEIFQGLSTGYDLIQRFSREGMIKQLILITDGHTYGDEQNCIDLAAQAREEGVPINALGIGDEWNDIFLDRIAALSGGNAIYVSRNEDLTQFIENKIKSISVSYARKIEWFFNLAEGIELRYVFRIHPDITPLGNESPIPLGTIEYGKKTSIILEFKLPPLSSTQIEVELLRGHIQMQVPSLANPFGRYPIHLTRQTRENWQTEKPPTSILQAMSKITLYRLQEKARLEVLAGDIGKATRHLQHLATHLLAQGDRELAKTVLVEADHIQRTHSFSKEGDKKIKYGTRALFLLPSPARRES</sequence>
<dbReference type="InterPro" id="IPR036869">
    <property type="entry name" value="J_dom_sf"/>
</dbReference>
<dbReference type="Gene3D" id="1.10.287.110">
    <property type="entry name" value="DnaJ domain"/>
    <property type="match status" value="1"/>
</dbReference>
<feature type="domain" description="J" evidence="2">
    <location>
        <begin position="4"/>
        <end position="68"/>
    </location>
</feature>
<dbReference type="STRING" id="360411.AC812_01245"/>
<evidence type="ECO:0008006" key="6">
    <source>
        <dbReference type="Google" id="ProtNLM"/>
    </source>
</evidence>
<evidence type="ECO:0000256" key="1">
    <source>
        <dbReference type="ARBA" id="ARBA00023186"/>
    </source>
</evidence>
<dbReference type="PROSITE" id="PS50234">
    <property type="entry name" value="VWFA"/>
    <property type="match status" value="1"/>
</dbReference>
<protein>
    <recommendedName>
        <fullName evidence="6">VWA domain-containing protein</fullName>
    </recommendedName>
</protein>
<dbReference type="PRINTS" id="PR00625">
    <property type="entry name" value="JDOMAIN"/>
</dbReference>
<comment type="caution">
    <text evidence="4">The sequence shown here is derived from an EMBL/GenBank/DDBJ whole genome shotgun (WGS) entry which is preliminary data.</text>
</comment>
<dbReference type="Pfam" id="PF00092">
    <property type="entry name" value="VWA"/>
    <property type="match status" value="1"/>
</dbReference>
<evidence type="ECO:0000259" key="3">
    <source>
        <dbReference type="PROSITE" id="PS50234"/>
    </source>
</evidence>
<dbReference type="EMBL" id="LGHJ01000005">
    <property type="protein sequence ID" value="KPL78391.1"/>
    <property type="molecule type" value="Genomic_DNA"/>
</dbReference>
<dbReference type="SUPFAM" id="SSF46565">
    <property type="entry name" value="Chaperone J-domain"/>
    <property type="match status" value="1"/>
</dbReference>
<dbReference type="PATRIC" id="fig|360411.5.peg.1951"/>
<evidence type="ECO:0000313" key="4">
    <source>
        <dbReference type="EMBL" id="KPL78391.1"/>
    </source>
</evidence>
<dbReference type="PANTHER" id="PTHR44145:SF3">
    <property type="entry name" value="DNAJ HOMOLOG SUBFAMILY A MEMBER 3, MITOCHONDRIAL"/>
    <property type="match status" value="1"/>
</dbReference>
<dbReference type="RefSeq" id="WP_061916292.1">
    <property type="nucleotide sequence ID" value="NZ_DF967971.1"/>
</dbReference>
<feature type="domain" description="VWFA" evidence="3">
    <location>
        <begin position="119"/>
        <end position="291"/>
    </location>
</feature>
<dbReference type="Gene3D" id="3.40.50.410">
    <property type="entry name" value="von Willebrand factor, type A domain"/>
    <property type="match status" value="1"/>
</dbReference>
<dbReference type="SMART" id="SM00271">
    <property type="entry name" value="DnaJ"/>
    <property type="match status" value="1"/>
</dbReference>
<dbReference type="InterPro" id="IPR001623">
    <property type="entry name" value="DnaJ_domain"/>
</dbReference>
<dbReference type="Proteomes" id="UP000050514">
    <property type="component" value="Unassembled WGS sequence"/>
</dbReference>
<dbReference type="Pfam" id="PF00226">
    <property type="entry name" value="DnaJ"/>
    <property type="match status" value="1"/>
</dbReference>
<accession>A0A0P6XTG6</accession>
<reference evidence="4 5" key="1">
    <citation type="submission" date="2015-07" db="EMBL/GenBank/DDBJ databases">
        <title>Draft genome of Bellilinea caldifistulae DSM 17877.</title>
        <authorList>
            <person name="Hemp J."/>
            <person name="Ward L.M."/>
            <person name="Pace L.A."/>
            <person name="Fischer W.W."/>
        </authorList>
    </citation>
    <scope>NUCLEOTIDE SEQUENCE [LARGE SCALE GENOMIC DNA]</scope>
    <source>
        <strain evidence="4 5">GOMI-1</strain>
    </source>
</reference>
<evidence type="ECO:0000259" key="2">
    <source>
        <dbReference type="PROSITE" id="PS50076"/>
    </source>
</evidence>
<gene>
    <name evidence="4" type="ORF">AC812_01245</name>
</gene>
<organism evidence="4 5">
    <name type="scientific">Bellilinea caldifistulae</name>
    <dbReference type="NCBI Taxonomy" id="360411"/>
    <lineage>
        <taxon>Bacteria</taxon>
        <taxon>Bacillati</taxon>
        <taxon>Chloroflexota</taxon>
        <taxon>Anaerolineae</taxon>
        <taxon>Anaerolineales</taxon>
        <taxon>Anaerolineaceae</taxon>
        <taxon>Bellilinea</taxon>
    </lineage>
</organism>
<dbReference type="AlphaFoldDB" id="A0A0P6XTG6"/>
<dbReference type="InterPro" id="IPR051938">
    <property type="entry name" value="Apopto_cytoskel_mod"/>
</dbReference>
<dbReference type="PROSITE" id="PS50076">
    <property type="entry name" value="DNAJ_2"/>
    <property type="match status" value="1"/>
</dbReference>
<keyword evidence="1" id="KW-0143">Chaperone</keyword>
<name>A0A0P6XTG6_9CHLR</name>
<dbReference type="PANTHER" id="PTHR44145">
    <property type="entry name" value="DNAJ HOMOLOG SUBFAMILY A MEMBER 3, MITOCHONDRIAL"/>
    <property type="match status" value="1"/>
</dbReference>
<dbReference type="SMART" id="SM00327">
    <property type="entry name" value="VWA"/>
    <property type="match status" value="1"/>
</dbReference>